<dbReference type="Gene3D" id="1.10.8.270">
    <property type="entry name" value="putative rabgap domain of human tbc1 domain family member 14 like domains"/>
    <property type="match status" value="1"/>
</dbReference>
<evidence type="ECO:0000259" key="6">
    <source>
        <dbReference type="PROSITE" id="PS50086"/>
    </source>
</evidence>
<dbReference type="SMART" id="SM00164">
    <property type="entry name" value="TBC"/>
    <property type="match status" value="1"/>
</dbReference>
<evidence type="ECO:0000256" key="4">
    <source>
        <dbReference type="PROSITE-ProRule" id="PRU00091"/>
    </source>
</evidence>
<dbReference type="FunFam" id="1.10.8.270:FF:000016">
    <property type="entry name" value="TBC1 domain family member 2A"/>
    <property type="match status" value="1"/>
</dbReference>
<feature type="domain" description="FYVE-type" evidence="7">
    <location>
        <begin position="358"/>
        <end position="414"/>
    </location>
</feature>
<dbReference type="SUPFAM" id="SSF47923">
    <property type="entry name" value="Ypt/Rab-GAP domain of gyp1p"/>
    <property type="match status" value="2"/>
</dbReference>
<dbReference type="InterPro" id="IPR017455">
    <property type="entry name" value="Znf_FYVE-rel"/>
</dbReference>
<dbReference type="InterPro" id="IPR035969">
    <property type="entry name" value="Rab-GAP_TBC_sf"/>
</dbReference>
<dbReference type="Proteomes" id="UP000241769">
    <property type="component" value="Unassembled WGS sequence"/>
</dbReference>
<keyword evidence="1" id="KW-0479">Metal-binding</keyword>
<keyword evidence="3" id="KW-0862">Zinc</keyword>
<dbReference type="Pfam" id="PF01363">
    <property type="entry name" value="FYVE"/>
    <property type="match status" value="1"/>
</dbReference>
<evidence type="ECO:0000256" key="2">
    <source>
        <dbReference type="ARBA" id="ARBA00022771"/>
    </source>
</evidence>
<dbReference type="InParanoid" id="A0A2P6NLN3"/>
<accession>A0A2P6NLN3</accession>
<feature type="region of interest" description="Disordered" evidence="5">
    <location>
        <begin position="1"/>
        <end position="24"/>
    </location>
</feature>
<dbReference type="InterPro" id="IPR013083">
    <property type="entry name" value="Znf_RING/FYVE/PHD"/>
</dbReference>
<dbReference type="Pfam" id="PF00566">
    <property type="entry name" value="RabGAP-TBC"/>
    <property type="match status" value="1"/>
</dbReference>
<proteinExistence type="predicted"/>
<reference evidence="8 9" key="1">
    <citation type="journal article" date="2018" name="Genome Biol. Evol.">
        <title>Multiple Roots of Fruiting Body Formation in Amoebozoa.</title>
        <authorList>
            <person name="Hillmann F."/>
            <person name="Forbes G."/>
            <person name="Novohradska S."/>
            <person name="Ferling I."/>
            <person name="Riege K."/>
            <person name="Groth M."/>
            <person name="Westermann M."/>
            <person name="Marz M."/>
            <person name="Spaller T."/>
            <person name="Winckler T."/>
            <person name="Schaap P."/>
            <person name="Glockner G."/>
        </authorList>
    </citation>
    <scope>NUCLEOTIDE SEQUENCE [LARGE SCALE GENOMIC DNA]</scope>
    <source>
        <strain evidence="8 9">Jena</strain>
    </source>
</reference>
<dbReference type="PROSITE" id="PS50086">
    <property type="entry name" value="TBC_RABGAP"/>
    <property type="match status" value="1"/>
</dbReference>
<dbReference type="GO" id="GO:0031267">
    <property type="term" value="F:small GTPase binding"/>
    <property type="evidence" value="ECO:0007669"/>
    <property type="project" value="TreeGrafter"/>
</dbReference>
<dbReference type="SMART" id="SM00064">
    <property type="entry name" value="FYVE"/>
    <property type="match status" value="1"/>
</dbReference>
<dbReference type="GO" id="GO:0005096">
    <property type="term" value="F:GTPase activator activity"/>
    <property type="evidence" value="ECO:0007669"/>
    <property type="project" value="TreeGrafter"/>
</dbReference>
<dbReference type="InterPro" id="IPR000195">
    <property type="entry name" value="Rab-GAP-TBC_dom"/>
</dbReference>
<name>A0A2P6NLN3_9EUKA</name>
<evidence type="ECO:0000256" key="3">
    <source>
        <dbReference type="ARBA" id="ARBA00022833"/>
    </source>
</evidence>
<keyword evidence="2 4" id="KW-0863">Zinc-finger</keyword>
<keyword evidence="9" id="KW-1185">Reference proteome</keyword>
<dbReference type="InterPro" id="IPR000306">
    <property type="entry name" value="Znf_FYVE"/>
</dbReference>
<dbReference type="Gene3D" id="1.10.472.80">
    <property type="entry name" value="Ypt/Rab-GAP domain of gyp1p, domain 3"/>
    <property type="match status" value="1"/>
</dbReference>
<sequence length="718" mass="82697">MPPPAISSQAFSSPQELPSNSSPTISVESNFGWPFEMQSSPWWPQPLVYQSDELPALFEKMKELYQSRGWMGEREASMFIKAAGETVFHRLSRLNISEMRSAIQKQRTVVSASPIPCILVDASGKPVFANDAFYELTSSPYLVEELDIVSYTSMFDVPDLSSFAYLAFSVERVQKIPAFFQIHQKKDYCTQERHGMTFVEGVLWSHKEMNEERIPYCAAVYLLVSPHSHAAVSRVSNHLDPCVERMIEDMRSDKDLDRHERHKYRKYLLNDEHPWCLLPHRYHHNELPILRNEPDVPGLGRRDEDVQMMNMLAATRVSKAKVTTLPKQQLLNSGKDGVNSARIARSSIEATDTSWIPDGAVSHCPLCELPFGLLRRKHHCRRCGGIFCAKCSTSRIFLQLEQVRVCDACTLHLHGEEENASVELYTDEGDRTNTKWSFDHLGDGNIRDWFAVIHQSHSDQHYTQHHSDSSRLLNKKLFCGISTALRPVLWPQLAESSEIHKKNAGVYKEILDMMPGACKYVDQINADVPRTFPSHPFFRDQKGQDQLRNILMAFSVLKGDIGYCQGLNYLAGVILLHMEEEKTLWMLMQLMKKYEYGGFYVEGAPALDTCMKIIDKTMKNHMPDLWNHFDKHGFPFQIFASQWLKTIFSYNFPMDLVFRIWDVFLAEKLNFLLWVTFMILDNSQEELLTMSDTQLMSFFNRLPDRAFISLRASLESQT</sequence>
<dbReference type="GO" id="GO:0008270">
    <property type="term" value="F:zinc ion binding"/>
    <property type="evidence" value="ECO:0007669"/>
    <property type="project" value="UniProtKB-KW"/>
</dbReference>
<gene>
    <name evidence="8" type="ORF">PROFUN_07517</name>
</gene>
<dbReference type="OrthoDB" id="294251at2759"/>
<dbReference type="InterPro" id="IPR050302">
    <property type="entry name" value="Rab_GAP_TBC_domain"/>
</dbReference>
<dbReference type="Gene3D" id="3.30.40.10">
    <property type="entry name" value="Zinc/RING finger domain, C3HC4 (zinc finger)"/>
    <property type="match status" value="1"/>
</dbReference>
<evidence type="ECO:0000259" key="7">
    <source>
        <dbReference type="PROSITE" id="PS50178"/>
    </source>
</evidence>
<dbReference type="PANTHER" id="PTHR47219:SF9">
    <property type="entry name" value="GTPASE ACTIVATING PROTEIN AND CENTROSOME-ASSOCIATED, ISOFORM B"/>
    <property type="match status" value="1"/>
</dbReference>
<dbReference type="PANTHER" id="PTHR47219">
    <property type="entry name" value="RAB GTPASE-ACTIVATING PROTEIN 1-LIKE"/>
    <property type="match status" value="1"/>
</dbReference>
<dbReference type="EMBL" id="MDYQ01000055">
    <property type="protein sequence ID" value="PRP84863.1"/>
    <property type="molecule type" value="Genomic_DNA"/>
</dbReference>
<dbReference type="PROSITE" id="PS50178">
    <property type="entry name" value="ZF_FYVE"/>
    <property type="match status" value="1"/>
</dbReference>
<comment type="caution">
    <text evidence="8">The sequence shown here is derived from an EMBL/GenBank/DDBJ whole genome shotgun (WGS) entry which is preliminary data.</text>
</comment>
<evidence type="ECO:0000256" key="1">
    <source>
        <dbReference type="ARBA" id="ARBA00022723"/>
    </source>
</evidence>
<organism evidence="8 9">
    <name type="scientific">Planoprotostelium fungivorum</name>
    <dbReference type="NCBI Taxonomy" id="1890364"/>
    <lineage>
        <taxon>Eukaryota</taxon>
        <taxon>Amoebozoa</taxon>
        <taxon>Evosea</taxon>
        <taxon>Variosea</taxon>
        <taxon>Cavosteliida</taxon>
        <taxon>Cavosteliaceae</taxon>
        <taxon>Planoprotostelium</taxon>
    </lineage>
</organism>
<protein>
    <submittedName>
        <fullName evidence="8">Uncharacterized protein</fullName>
    </submittedName>
</protein>
<dbReference type="AlphaFoldDB" id="A0A2P6NLN3"/>
<evidence type="ECO:0000256" key="5">
    <source>
        <dbReference type="SAM" id="MobiDB-lite"/>
    </source>
</evidence>
<dbReference type="STRING" id="1890364.A0A2P6NLN3"/>
<evidence type="ECO:0000313" key="8">
    <source>
        <dbReference type="EMBL" id="PRP84863.1"/>
    </source>
</evidence>
<dbReference type="InterPro" id="IPR011011">
    <property type="entry name" value="Znf_FYVE_PHD"/>
</dbReference>
<feature type="domain" description="Rab-GAP TBC" evidence="6">
    <location>
        <begin position="480"/>
        <end position="668"/>
    </location>
</feature>
<evidence type="ECO:0000313" key="9">
    <source>
        <dbReference type="Proteomes" id="UP000241769"/>
    </source>
</evidence>
<dbReference type="SUPFAM" id="SSF57903">
    <property type="entry name" value="FYVE/PHD zinc finger"/>
    <property type="match status" value="1"/>
</dbReference>